<dbReference type="AlphaFoldDB" id="A0A6N3T3V0"/>
<reference evidence="1 3" key="1">
    <citation type="submission" date="2012-11" db="EMBL/GenBank/DDBJ databases">
        <title>Whole genome sequence of Acetobacter indonesiensis 5H-1.</title>
        <authorList>
            <person name="Azuma Y."/>
            <person name="Higashiura N."/>
            <person name="Hirakawa H."/>
            <person name="Matsushita K."/>
        </authorList>
    </citation>
    <scope>NUCLEOTIDE SEQUENCE [LARGE SCALE GENOMIC DNA]</scope>
    <source>
        <strain evidence="1 3">5H-1</strain>
    </source>
</reference>
<name>A0A6N3T3V0_9PROT</name>
<dbReference type="EMBL" id="BAMW01000006">
    <property type="protein sequence ID" value="GAN62249.1"/>
    <property type="molecule type" value="Genomic_DNA"/>
</dbReference>
<organism evidence="2 4">
    <name type="scientific">Acetobacter indonesiensis</name>
    <dbReference type="NCBI Taxonomy" id="104101"/>
    <lineage>
        <taxon>Bacteria</taxon>
        <taxon>Pseudomonadati</taxon>
        <taxon>Pseudomonadota</taxon>
        <taxon>Alphaproteobacteria</taxon>
        <taxon>Acetobacterales</taxon>
        <taxon>Acetobacteraceae</taxon>
        <taxon>Acetobacter</taxon>
    </lineage>
</organism>
<dbReference type="Proteomes" id="UP000321104">
    <property type="component" value="Unassembled WGS sequence"/>
</dbReference>
<reference evidence="2 4" key="2">
    <citation type="submission" date="2019-07" db="EMBL/GenBank/DDBJ databases">
        <title>Whole genome shotgun sequence of Acetobacter indonesiensis NBRC 16471.</title>
        <authorList>
            <person name="Hosoyama A."/>
            <person name="Uohara A."/>
            <person name="Ohji S."/>
            <person name="Ichikawa N."/>
        </authorList>
    </citation>
    <scope>NUCLEOTIDE SEQUENCE [LARGE SCALE GENOMIC DNA]</scope>
    <source>
        <strain evidence="2 4">NBRC 16471</strain>
    </source>
</reference>
<evidence type="ECO:0000313" key="2">
    <source>
        <dbReference type="EMBL" id="GEN02217.1"/>
    </source>
</evidence>
<evidence type="ECO:0000313" key="3">
    <source>
        <dbReference type="Proteomes" id="UP000032673"/>
    </source>
</evidence>
<dbReference type="Proteomes" id="UP000032673">
    <property type="component" value="Unassembled WGS sequence"/>
</dbReference>
<evidence type="ECO:0000313" key="4">
    <source>
        <dbReference type="Proteomes" id="UP000321104"/>
    </source>
</evidence>
<evidence type="ECO:0000313" key="1">
    <source>
        <dbReference type="EMBL" id="GAN62249.1"/>
    </source>
</evidence>
<accession>A0A6N3T3V0</accession>
<sequence length="72" mass="7977">MTVTRQIRLSGFNALLSQQRNTMHMMKKTIVIALAAFLLSGCKNFYHSSCPGFAGENPEARDGIRSVIETCN</sequence>
<keyword evidence="3" id="KW-1185">Reference proteome</keyword>
<evidence type="ECO:0008006" key="5">
    <source>
        <dbReference type="Google" id="ProtNLM"/>
    </source>
</evidence>
<proteinExistence type="predicted"/>
<protein>
    <recommendedName>
        <fullName evidence="5">Lipoprotein</fullName>
    </recommendedName>
</protein>
<dbReference type="EMBL" id="BJXQ01000001">
    <property type="protein sequence ID" value="GEN02217.1"/>
    <property type="molecule type" value="Genomic_DNA"/>
</dbReference>
<comment type="caution">
    <text evidence="2">The sequence shown here is derived from an EMBL/GenBank/DDBJ whole genome shotgun (WGS) entry which is preliminary data.</text>
</comment>
<gene>
    <name evidence="1" type="ORF">Abin_006_239</name>
    <name evidence="2" type="ORF">AIN02nite_02420</name>
</gene>